<feature type="coiled-coil region" evidence="1">
    <location>
        <begin position="139"/>
        <end position="187"/>
    </location>
</feature>
<dbReference type="Proteomes" id="UP001642464">
    <property type="component" value="Unassembled WGS sequence"/>
</dbReference>
<keyword evidence="4" id="KW-1185">Reference proteome</keyword>
<proteinExistence type="predicted"/>
<evidence type="ECO:0000256" key="1">
    <source>
        <dbReference type="SAM" id="Coils"/>
    </source>
</evidence>
<evidence type="ECO:0000313" key="3">
    <source>
        <dbReference type="EMBL" id="CAK9106843.1"/>
    </source>
</evidence>
<reference evidence="3 4" key="1">
    <citation type="submission" date="2024-02" db="EMBL/GenBank/DDBJ databases">
        <authorList>
            <person name="Chen Y."/>
            <person name="Shah S."/>
            <person name="Dougan E. K."/>
            <person name="Thang M."/>
            <person name="Chan C."/>
        </authorList>
    </citation>
    <scope>NUCLEOTIDE SEQUENCE [LARGE SCALE GENOMIC DNA]</scope>
</reference>
<dbReference type="EMBL" id="CAXAMM010042796">
    <property type="protein sequence ID" value="CAK9106843.1"/>
    <property type="molecule type" value="Genomic_DNA"/>
</dbReference>
<name>A0ABP0S3A8_9DINO</name>
<protein>
    <submittedName>
        <fullName evidence="3">CDP-diacylglycerol--glycerol-3-phosphate 3-phosphatidyltransferase</fullName>
    </submittedName>
</protein>
<organism evidence="3 4">
    <name type="scientific">Durusdinium trenchii</name>
    <dbReference type="NCBI Taxonomy" id="1381693"/>
    <lineage>
        <taxon>Eukaryota</taxon>
        <taxon>Sar</taxon>
        <taxon>Alveolata</taxon>
        <taxon>Dinophyceae</taxon>
        <taxon>Suessiales</taxon>
        <taxon>Symbiodiniaceae</taxon>
        <taxon>Durusdinium</taxon>
    </lineage>
</organism>
<feature type="compositionally biased region" description="Polar residues" evidence="2">
    <location>
        <begin position="16"/>
        <end position="38"/>
    </location>
</feature>
<evidence type="ECO:0000313" key="4">
    <source>
        <dbReference type="Proteomes" id="UP001642464"/>
    </source>
</evidence>
<sequence length="203" mass="22481">MASSLLLQQKPRGFESQDSSTQLDLQPETLQQECTVPSMTPFEVFSDPGQTRKASGPPSTAACPAPTEDAVPACHPDPEETEASLAGQRQEPEEPAPEGTGVLGDEELECLRGSLRRQLEEAVDEGKLASAVERAVALMSGQEDDEVRTRRELVQLQEEQKELRLRSERLKQDLRDLRRVNLDLRRQLMALKPLEVDGLPGSR</sequence>
<evidence type="ECO:0000256" key="2">
    <source>
        <dbReference type="SAM" id="MobiDB-lite"/>
    </source>
</evidence>
<keyword evidence="1" id="KW-0175">Coiled coil</keyword>
<comment type="caution">
    <text evidence="3">The sequence shown here is derived from an EMBL/GenBank/DDBJ whole genome shotgun (WGS) entry which is preliminary data.</text>
</comment>
<gene>
    <name evidence="3" type="ORF">SCF082_LOCUS49756</name>
</gene>
<accession>A0ABP0S3A8</accession>
<feature type="region of interest" description="Disordered" evidence="2">
    <location>
        <begin position="1"/>
        <end position="105"/>
    </location>
</feature>